<reference evidence="2 3" key="2">
    <citation type="journal article" date="2019" name="G3 (Bethesda)">
        <title>Hybrid Assembly of the Genome of the Entomopathogenic Nematode Steinernema carpocapsae Identifies the X-Chromosome.</title>
        <authorList>
            <person name="Serra L."/>
            <person name="Macchietto M."/>
            <person name="Macias-Munoz A."/>
            <person name="McGill C.J."/>
            <person name="Rodriguez I.M."/>
            <person name="Rodriguez B."/>
            <person name="Murad R."/>
            <person name="Mortazavi A."/>
        </authorList>
    </citation>
    <scope>NUCLEOTIDE SEQUENCE [LARGE SCALE GENOMIC DNA]</scope>
    <source>
        <strain evidence="2 3">ALL</strain>
    </source>
</reference>
<evidence type="ECO:0000313" key="3">
    <source>
        <dbReference type="Proteomes" id="UP000298663"/>
    </source>
</evidence>
<dbReference type="AlphaFoldDB" id="A0A4U8UK54"/>
<feature type="region of interest" description="Disordered" evidence="1">
    <location>
        <begin position="50"/>
        <end position="73"/>
    </location>
</feature>
<name>A0A4U8UK54_STECR</name>
<gene>
    <name evidence="2" type="ORF">L596_001004</name>
</gene>
<evidence type="ECO:0000313" key="2">
    <source>
        <dbReference type="EMBL" id="TMS33242.1"/>
    </source>
</evidence>
<reference evidence="2 3" key="1">
    <citation type="journal article" date="2015" name="Genome Biol.">
        <title>Comparative genomics of Steinernema reveals deeply conserved gene regulatory networks.</title>
        <authorList>
            <person name="Dillman A.R."/>
            <person name="Macchietto M."/>
            <person name="Porter C.F."/>
            <person name="Rogers A."/>
            <person name="Williams B."/>
            <person name="Antoshechkin I."/>
            <person name="Lee M.M."/>
            <person name="Goodwin Z."/>
            <person name="Lu X."/>
            <person name="Lewis E.E."/>
            <person name="Goodrich-Blair H."/>
            <person name="Stock S.P."/>
            <person name="Adams B.J."/>
            <person name="Sternberg P.W."/>
            <person name="Mortazavi A."/>
        </authorList>
    </citation>
    <scope>NUCLEOTIDE SEQUENCE [LARGE SCALE GENOMIC DNA]</scope>
    <source>
        <strain evidence="2 3">ALL</strain>
    </source>
</reference>
<protein>
    <submittedName>
        <fullName evidence="2">Uncharacterized protein</fullName>
    </submittedName>
</protein>
<proteinExistence type="predicted"/>
<dbReference type="EMBL" id="AZBU02000001">
    <property type="protein sequence ID" value="TMS33242.1"/>
    <property type="molecule type" value="Genomic_DNA"/>
</dbReference>
<sequence length="155" mass="17027">MTNSDLAAEQDIYAKNTTADDNFLDVLNRGHEAIDLISSIVSEFLEDDGSDRHSTVDVESNPDADAAASTIASPPSSVVASIKPTLREFHGDPLRYQEFWQLWSSQVGDKPYEDITKAQTFLGLLKGPALRAVAHLPPKTANKWFPQSNVVLETQ</sequence>
<accession>A0A4U8UK54</accession>
<organism evidence="2 3">
    <name type="scientific">Steinernema carpocapsae</name>
    <name type="common">Entomopathogenic nematode</name>
    <dbReference type="NCBI Taxonomy" id="34508"/>
    <lineage>
        <taxon>Eukaryota</taxon>
        <taxon>Metazoa</taxon>
        <taxon>Ecdysozoa</taxon>
        <taxon>Nematoda</taxon>
        <taxon>Chromadorea</taxon>
        <taxon>Rhabditida</taxon>
        <taxon>Tylenchina</taxon>
        <taxon>Panagrolaimomorpha</taxon>
        <taxon>Strongyloidoidea</taxon>
        <taxon>Steinernematidae</taxon>
        <taxon>Steinernema</taxon>
    </lineage>
</organism>
<keyword evidence="3" id="KW-1185">Reference proteome</keyword>
<comment type="caution">
    <text evidence="2">The sequence shown here is derived from an EMBL/GenBank/DDBJ whole genome shotgun (WGS) entry which is preliminary data.</text>
</comment>
<feature type="compositionally biased region" description="Low complexity" evidence="1">
    <location>
        <begin position="63"/>
        <end position="73"/>
    </location>
</feature>
<dbReference type="Proteomes" id="UP000298663">
    <property type="component" value="Unassembled WGS sequence"/>
</dbReference>
<dbReference type="STRING" id="34508.A0A4U8UK54"/>
<evidence type="ECO:0000256" key="1">
    <source>
        <dbReference type="SAM" id="MobiDB-lite"/>
    </source>
</evidence>